<proteinExistence type="predicted"/>
<dbReference type="HOGENOM" id="CLU_650428_0_0_12"/>
<dbReference type="PANTHER" id="PTHR42915:SF1">
    <property type="entry name" value="PEPTIDOGLYCAN BETA-N-ACETYLMURAMIDASE NAMZ"/>
    <property type="match status" value="1"/>
</dbReference>
<dbReference type="OrthoDB" id="9801061at2"/>
<dbReference type="InterPro" id="IPR048502">
    <property type="entry name" value="NamZ_N"/>
</dbReference>
<evidence type="ECO:0008006" key="6">
    <source>
        <dbReference type="Google" id="ProtNLM"/>
    </source>
</evidence>
<gene>
    <name evidence="4" type="ordered locus">Turpa_2287</name>
</gene>
<dbReference type="EMBL" id="CP002959">
    <property type="protein sequence ID" value="AFM12932.1"/>
    <property type="molecule type" value="Genomic_DNA"/>
</dbReference>
<dbReference type="KEGG" id="tpx:Turpa_2287"/>
<dbReference type="STRING" id="869212.Turpa_2287"/>
<reference evidence="4 5" key="1">
    <citation type="submission" date="2012-06" db="EMBL/GenBank/DDBJ databases">
        <title>The complete chromosome of genome of Turneriella parva DSM 21527.</title>
        <authorList>
            <consortium name="US DOE Joint Genome Institute (JGI-PGF)"/>
            <person name="Lucas S."/>
            <person name="Han J."/>
            <person name="Lapidus A."/>
            <person name="Bruce D."/>
            <person name="Goodwin L."/>
            <person name="Pitluck S."/>
            <person name="Peters L."/>
            <person name="Kyrpides N."/>
            <person name="Mavromatis K."/>
            <person name="Ivanova N."/>
            <person name="Mikhailova N."/>
            <person name="Chertkov O."/>
            <person name="Detter J.C."/>
            <person name="Tapia R."/>
            <person name="Han C."/>
            <person name="Land M."/>
            <person name="Hauser L."/>
            <person name="Markowitz V."/>
            <person name="Cheng J.-F."/>
            <person name="Hugenholtz P."/>
            <person name="Woyke T."/>
            <person name="Wu D."/>
            <person name="Gronow S."/>
            <person name="Wellnitz S."/>
            <person name="Brambilla E."/>
            <person name="Klenk H.-P."/>
            <person name="Eisen J.A."/>
        </authorList>
    </citation>
    <scope>NUCLEOTIDE SEQUENCE [LARGE SCALE GENOMIC DNA]</scope>
    <source>
        <strain evidence="5">ATCC BAA-1111 / DSM 21527 / NCTC 11395 / H</strain>
    </source>
</reference>
<dbReference type="Pfam" id="PF20732">
    <property type="entry name" value="NamZ_C"/>
    <property type="match status" value="1"/>
</dbReference>
<sequence>MLAFAGGPTALAAAKQKKTKSAPKSTSPAEIFFTEGAKRLKGLDTCFVTNASGLGRFFLYEAMEDTDKHVRARLAKHEIKIAHLFTPEHGLTAQEEDHGNTKGRVPTKMTSCQSAPAGTSCAPTSPETIYLTTVEKLQDKLKNCEAIVFDLPDSGVRPYTYRTVLNRIMRAIHQAEKGQLLYLIDVPNPASHLGPQGPVAQKSDFSYVGEEEIPFMPGFTHAELARKYIADRKLKIKVHIQKMAKYNPKEPHSKRASAFYPPSPNLPTLRANQCYWVSVYFEATSIEEGRITKDPFCQIGHAEFENRTLPKMGGVKFYPYPFYAASGKHKGKLIAGYKLEFGETTVNPTRAAYEFFLWHVKNGKNGFMKKWLAEKQGLDAQTGTTSYRAALVAGKSYEDWQAQEKTRIADFTKAMQKYRLYK</sequence>
<feature type="domain" description="Peptidoglycan beta-N-acetylmuramidase NamZ N-terminal" evidence="2">
    <location>
        <begin position="64"/>
        <end position="269"/>
    </location>
</feature>
<evidence type="ECO:0000313" key="5">
    <source>
        <dbReference type="Proteomes" id="UP000006048"/>
    </source>
</evidence>
<protein>
    <recommendedName>
        <fullName evidence="6">DUF1343 domain-containing protein</fullName>
    </recommendedName>
</protein>
<dbReference type="Proteomes" id="UP000006048">
    <property type="component" value="Chromosome"/>
</dbReference>
<evidence type="ECO:0000256" key="1">
    <source>
        <dbReference type="SAM" id="MobiDB-lite"/>
    </source>
</evidence>
<feature type="compositionally biased region" description="Polar residues" evidence="1">
    <location>
        <begin position="108"/>
        <end position="118"/>
    </location>
</feature>
<dbReference type="InterPro" id="IPR008302">
    <property type="entry name" value="NamZ"/>
</dbReference>
<evidence type="ECO:0000259" key="2">
    <source>
        <dbReference type="Pfam" id="PF07075"/>
    </source>
</evidence>
<dbReference type="RefSeq" id="WP_014803438.1">
    <property type="nucleotide sequence ID" value="NC_018020.1"/>
</dbReference>
<dbReference type="PANTHER" id="PTHR42915">
    <property type="entry name" value="HYPOTHETICAL 460 KDA PROTEIN IN FEUA-SIGW INTERGENIC REGION [PRECURSOR]"/>
    <property type="match status" value="1"/>
</dbReference>
<evidence type="ECO:0000313" key="4">
    <source>
        <dbReference type="EMBL" id="AFM12932.1"/>
    </source>
</evidence>
<dbReference type="InterPro" id="IPR048503">
    <property type="entry name" value="NamZ_C"/>
</dbReference>
<organism evidence="4 5">
    <name type="scientific">Turneriella parva (strain ATCC BAA-1111 / DSM 21527 / NCTC 11395 / H)</name>
    <name type="common">Leptospira parva</name>
    <dbReference type="NCBI Taxonomy" id="869212"/>
    <lineage>
        <taxon>Bacteria</taxon>
        <taxon>Pseudomonadati</taxon>
        <taxon>Spirochaetota</taxon>
        <taxon>Spirochaetia</taxon>
        <taxon>Leptospirales</taxon>
        <taxon>Leptospiraceae</taxon>
        <taxon>Turneriella</taxon>
    </lineage>
</organism>
<feature type="domain" description="Peptidoglycan beta-N-acetylmuramidase NamZ C-terminal" evidence="3">
    <location>
        <begin position="274"/>
        <end position="421"/>
    </location>
</feature>
<accession>I4B6M5</accession>
<dbReference type="Gene3D" id="3.90.1150.140">
    <property type="match status" value="1"/>
</dbReference>
<dbReference type="Pfam" id="PF07075">
    <property type="entry name" value="NamZ_N"/>
    <property type="match status" value="1"/>
</dbReference>
<dbReference type="Gene3D" id="3.40.50.12170">
    <property type="entry name" value="Uncharacterised protein PF07075, DUF1343"/>
    <property type="match status" value="1"/>
</dbReference>
<evidence type="ECO:0000259" key="3">
    <source>
        <dbReference type="Pfam" id="PF20732"/>
    </source>
</evidence>
<dbReference type="AlphaFoldDB" id="I4B6M5"/>
<feature type="region of interest" description="Disordered" evidence="1">
    <location>
        <begin position="94"/>
        <end position="118"/>
    </location>
</feature>
<name>I4B6M5_TURPD</name>
<keyword evidence="5" id="KW-1185">Reference proteome</keyword>
<dbReference type="GO" id="GO:0033922">
    <property type="term" value="F:peptidoglycan beta-N-acetylmuramidase activity"/>
    <property type="evidence" value="ECO:0007669"/>
    <property type="project" value="InterPro"/>
</dbReference>